<evidence type="ECO:0000256" key="6">
    <source>
        <dbReference type="SAM" id="Phobius"/>
    </source>
</evidence>
<dbReference type="Pfam" id="PF04024">
    <property type="entry name" value="PspC"/>
    <property type="match status" value="1"/>
</dbReference>
<dbReference type="InterPro" id="IPR052027">
    <property type="entry name" value="PspC"/>
</dbReference>
<organism evidence="8 9">
    <name type="scientific">Lentzea flava</name>
    <dbReference type="NCBI Taxonomy" id="103732"/>
    <lineage>
        <taxon>Bacteria</taxon>
        <taxon>Bacillati</taxon>
        <taxon>Actinomycetota</taxon>
        <taxon>Actinomycetes</taxon>
        <taxon>Pseudonocardiales</taxon>
        <taxon>Pseudonocardiaceae</taxon>
        <taxon>Lentzea</taxon>
    </lineage>
</organism>
<gene>
    <name evidence="8" type="ORF">GCM10010178_33420</name>
</gene>
<evidence type="ECO:0000256" key="3">
    <source>
        <dbReference type="ARBA" id="ARBA00022692"/>
    </source>
</evidence>
<feature type="domain" description="Phage shock protein PspC N-terminal" evidence="7">
    <location>
        <begin position="19"/>
        <end position="73"/>
    </location>
</feature>
<evidence type="ECO:0000256" key="2">
    <source>
        <dbReference type="ARBA" id="ARBA00022475"/>
    </source>
</evidence>
<evidence type="ECO:0000313" key="8">
    <source>
        <dbReference type="EMBL" id="GGU38456.1"/>
    </source>
</evidence>
<reference evidence="9" key="1">
    <citation type="journal article" date="2019" name="Int. J. Syst. Evol. Microbiol.">
        <title>The Global Catalogue of Microorganisms (GCM) 10K type strain sequencing project: providing services to taxonomists for standard genome sequencing and annotation.</title>
        <authorList>
            <consortium name="The Broad Institute Genomics Platform"/>
            <consortium name="The Broad Institute Genome Sequencing Center for Infectious Disease"/>
            <person name="Wu L."/>
            <person name="Ma J."/>
        </authorList>
    </citation>
    <scope>NUCLEOTIDE SEQUENCE [LARGE SCALE GENOMIC DNA]</scope>
    <source>
        <strain evidence="9">JCM 3296</strain>
    </source>
</reference>
<sequence>MQQMDYRAHCGYMTTTVALSRPRTNRMIAGVCAGLAQRWGMKAGTVRLLFLLSCLLPGPQFVVYLVLWVIMPDRGY</sequence>
<accession>A0ABQ2UIH1</accession>
<evidence type="ECO:0000256" key="1">
    <source>
        <dbReference type="ARBA" id="ARBA00004162"/>
    </source>
</evidence>
<keyword evidence="3 6" id="KW-0812">Transmembrane</keyword>
<comment type="subcellular location">
    <subcellularLocation>
        <location evidence="1">Cell membrane</location>
        <topology evidence="1">Single-pass membrane protein</topology>
    </subcellularLocation>
</comment>
<feature type="transmembrane region" description="Helical" evidence="6">
    <location>
        <begin position="48"/>
        <end position="71"/>
    </location>
</feature>
<evidence type="ECO:0000256" key="4">
    <source>
        <dbReference type="ARBA" id="ARBA00022989"/>
    </source>
</evidence>
<comment type="caution">
    <text evidence="8">The sequence shown here is derived from an EMBL/GenBank/DDBJ whole genome shotgun (WGS) entry which is preliminary data.</text>
</comment>
<proteinExistence type="predicted"/>
<dbReference type="PANTHER" id="PTHR33885:SF3">
    <property type="entry name" value="PHAGE SHOCK PROTEIN C"/>
    <property type="match status" value="1"/>
</dbReference>
<keyword evidence="9" id="KW-1185">Reference proteome</keyword>
<dbReference type="EMBL" id="BMRE01000012">
    <property type="protein sequence ID" value="GGU38456.1"/>
    <property type="molecule type" value="Genomic_DNA"/>
</dbReference>
<evidence type="ECO:0000313" key="9">
    <source>
        <dbReference type="Proteomes" id="UP000649573"/>
    </source>
</evidence>
<keyword evidence="2" id="KW-1003">Cell membrane</keyword>
<protein>
    <submittedName>
        <fullName evidence="8">PspC family transcriptional regulator</fullName>
    </submittedName>
</protein>
<dbReference type="PANTHER" id="PTHR33885">
    <property type="entry name" value="PHAGE SHOCK PROTEIN C"/>
    <property type="match status" value="1"/>
</dbReference>
<name>A0ABQ2UIH1_9PSEU</name>
<dbReference type="InterPro" id="IPR007168">
    <property type="entry name" value="Phageshock_PspC_N"/>
</dbReference>
<evidence type="ECO:0000256" key="5">
    <source>
        <dbReference type="ARBA" id="ARBA00023136"/>
    </source>
</evidence>
<keyword evidence="5 6" id="KW-0472">Membrane</keyword>
<dbReference type="Proteomes" id="UP000649573">
    <property type="component" value="Unassembled WGS sequence"/>
</dbReference>
<evidence type="ECO:0000259" key="7">
    <source>
        <dbReference type="Pfam" id="PF04024"/>
    </source>
</evidence>
<keyword evidence="4 6" id="KW-1133">Transmembrane helix</keyword>